<dbReference type="PIRSF" id="PIRSF005962">
    <property type="entry name" value="Pept_M20D_amidohydro"/>
    <property type="match status" value="1"/>
</dbReference>
<dbReference type="Pfam" id="PF01546">
    <property type="entry name" value="Peptidase_M20"/>
    <property type="match status" value="1"/>
</dbReference>
<feature type="binding site" evidence="1">
    <location>
        <position position="152"/>
    </location>
    <ligand>
        <name>Mn(2+)</name>
        <dbReference type="ChEBI" id="CHEBI:29035"/>
        <label>2</label>
    </ligand>
</feature>
<dbReference type="GO" id="GO:0005737">
    <property type="term" value="C:cytoplasm"/>
    <property type="evidence" value="ECO:0007669"/>
    <property type="project" value="TreeGrafter"/>
</dbReference>
<dbReference type="SUPFAM" id="SSF53187">
    <property type="entry name" value="Zn-dependent exopeptidases"/>
    <property type="match status" value="1"/>
</dbReference>
<keyword evidence="3" id="KW-0378">Hydrolase</keyword>
<accession>A0A212JE54</accession>
<dbReference type="InterPro" id="IPR017439">
    <property type="entry name" value="Amidohydrolase"/>
</dbReference>
<organism evidence="3">
    <name type="scientific">uncultured delta proteobacterium</name>
    <dbReference type="NCBI Taxonomy" id="34034"/>
    <lineage>
        <taxon>Bacteria</taxon>
        <taxon>Deltaproteobacteria</taxon>
        <taxon>environmental samples</taxon>
    </lineage>
</organism>
<sequence length="435" mass="46760">MNDAIHKKVEELAPFISLMRRDLHKHPEAAWTEFRTASIVAKRLTELGYTLTMGKDAISKEAMMGVPSPDVLKKHQERAIEQGADPKFVARMDGGLTGMWADLQCGGGPGPKFALRFDLDSNDAVECELPEHKPAREGFASVNKGAMHACGHDGHVAVGLAVAEILVGMKDRLKGSIRLIFQPAEEGVRGAGPMVEAGCCKDVDLIVGAHIGFQAAKKGDIVCGARGFLATTKWDVRITGKSAHAGAAPQEGRNALLAACAATTNLHAIARHGDGTTRITVGRLEGGQGRNVIPPNAFMALETRGMTSDLDDYMTTEAARIIKAAVEMWHCTHEIEVMGGTKSGASSPEMIAKVMALAQTMPAFTNIMDEKDFGASEDYSHMMTVVQQRGGLGTYIQVGTNKTAGHHNDRFDFEEDDLLPMAEILVRVVDAYLAK</sequence>
<gene>
    <name evidence="3" type="primary">iaaH</name>
    <name evidence="3" type="ORF">KL86DPRO_11267</name>
</gene>
<feature type="binding site" evidence="1">
    <location>
        <position position="150"/>
    </location>
    <ligand>
        <name>Mn(2+)</name>
        <dbReference type="ChEBI" id="CHEBI:29035"/>
        <label>2</label>
    </ligand>
</feature>
<dbReference type="GO" id="GO:0071713">
    <property type="term" value="F:para-aminobenzoyl-glutamate hydrolase activity"/>
    <property type="evidence" value="ECO:0007669"/>
    <property type="project" value="TreeGrafter"/>
</dbReference>
<dbReference type="InterPro" id="IPR052030">
    <property type="entry name" value="Peptidase_M20/M20A_hydrolases"/>
</dbReference>
<dbReference type="AlphaFoldDB" id="A0A212JE54"/>
<evidence type="ECO:0000259" key="2">
    <source>
        <dbReference type="Pfam" id="PF07687"/>
    </source>
</evidence>
<feature type="domain" description="Peptidase M20 dimerisation" evidence="2">
    <location>
        <begin position="234"/>
        <end position="306"/>
    </location>
</feature>
<dbReference type="Pfam" id="PF07687">
    <property type="entry name" value="M20_dimer"/>
    <property type="match status" value="1"/>
</dbReference>
<dbReference type="GO" id="GO:0046872">
    <property type="term" value="F:metal ion binding"/>
    <property type="evidence" value="ECO:0007669"/>
    <property type="project" value="UniProtKB-KW"/>
</dbReference>
<dbReference type="PANTHER" id="PTHR30575">
    <property type="entry name" value="PEPTIDASE M20"/>
    <property type="match status" value="1"/>
</dbReference>
<evidence type="ECO:0000313" key="3">
    <source>
        <dbReference type="EMBL" id="SBV97734.1"/>
    </source>
</evidence>
<dbReference type="EMBL" id="FLUQ01000001">
    <property type="protein sequence ID" value="SBV97734.1"/>
    <property type="molecule type" value="Genomic_DNA"/>
</dbReference>
<feature type="binding site" evidence="1">
    <location>
        <position position="210"/>
    </location>
    <ligand>
        <name>Mn(2+)</name>
        <dbReference type="ChEBI" id="CHEBI:29035"/>
        <label>2</label>
    </ligand>
</feature>
<dbReference type="PANTHER" id="PTHR30575:SF3">
    <property type="entry name" value="PEPTIDASE M20 DIMERISATION DOMAIN-CONTAINING PROTEIN"/>
    <property type="match status" value="1"/>
</dbReference>
<dbReference type="GO" id="GO:0016805">
    <property type="term" value="F:dipeptidase activity"/>
    <property type="evidence" value="ECO:0007669"/>
    <property type="project" value="TreeGrafter"/>
</dbReference>
<dbReference type="SUPFAM" id="SSF55031">
    <property type="entry name" value="Bacterial exopeptidase dimerisation domain"/>
    <property type="match status" value="1"/>
</dbReference>
<keyword evidence="1" id="KW-0464">Manganese</keyword>
<protein>
    <submittedName>
        <fullName evidence="3">Indole-3-acetyl-aspartic acid hydrolase</fullName>
        <ecNumber evidence="3">3.5.1.-</ecNumber>
    </submittedName>
</protein>
<dbReference type="InterPro" id="IPR036264">
    <property type="entry name" value="Bact_exopeptidase_dim_dom"/>
</dbReference>
<keyword evidence="1" id="KW-0479">Metal-binding</keyword>
<feature type="binding site" evidence="1">
    <location>
        <position position="186"/>
    </location>
    <ligand>
        <name>Mn(2+)</name>
        <dbReference type="ChEBI" id="CHEBI:29035"/>
        <label>2</label>
    </ligand>
</feature>
<dbReference type="Gene3D" id="3.40.630.10">
    <property type="entry name" value="Zn peptidases"/>
    <property type="match status" value="2"/>
</dbReference>
<feature type="binding site" evidence="1">
    <location>
        <position position="407"/>
    </location>
    <ligand>
        <name>Mn(2+)</name>
        <dbReference type="ChEBI" id="CHEBI:29035"/>
        <label>2</label>
    </ligand>
</feature>
<dbReference type="NCBIfam" id="TIGR01891">
    <property type="entry name" value="amidohydrolases"/>
    <property type="match status" value="1"/>
</dbReference>
<dbReference type="InterPro" id="IPR011650">
    <property type="entry name" value="Peptidase_M20_dimer"/>
</dbReference>
<dbReference type="GO" id="GO:0046657">
    <property type="term" value="P:folic acid catabolic process"/>
    <property type="evidence" value="ECO:0007669"/>
    <property type="project" value="TreeGrafter"/>
</dbReference>
<reference evidence="3" key="1">
    <citation type="submission" date="2016-04" db="EMBL/GenBank/DDBJ databases">
        <authorList>
            <person name="Evans L.H."/>
            <person name="Alamgir A."/>
            <person name="Owens N."/>
            <person name="Weber N.D."/>
            <person name="Virtaneva K."/>
            <person name="Barbian K."/>
            <person name="Babar A."/>
            <person name="Rosenke K."/>
        </authorList>
    </citation>
    <scope>NUCLEOTIDE SEQUENCE</scope>
    <source>
        <strain evidence="3">86</strain>
    </source>
</reference>
<dbReference type="InterPro" id="IPR002933">
    <property type="entry name" value="Peptidase_M20"/>
</dbReference>
<evidence type="ECO:0000256" key="1">
    <source>
        <dbReference type="PIRSR" id="PIRSR005962-1"/>
    </source>
</evidence>
<proteinExistence type="predicted"/>
<name>A0A212JE54_9DELT</name>
<dbReference type="EC" id="3.5.1.-" evidence="3"/>
<comment type="cofactor">
    <cofactor evidence="1">
        <name>Mn(2+)</name>
        <dbReference type="ChEBI" id="CHEBI:29035"/>
    </cofactor>
    <text evidence="1">The Mn(2+) ion enhances activity.</text>
</comment>